<gene>
    <name evidence="1" type="ORF">BECKFW1821C_GA0114237_100354</name>
</gene>
<evidence type="ECO:0000313" key="1">
    <source>
        <dbReference type="EMBL" id="VFJ62931.1"/>
    </source>
</evidence>
<protein>
    <submittedName>
        <fullName evidence="1">Uncharacterized protein</fullName>
    </submittedName>
</protein>
<dbReference type="EMBL" id="CAADFE010000003">
    <property type="protein sequence ID" value="VFJ62931.1"/>
    <property type="molecule type" value="Genomic_DNA"/>
</dbReference>
<sequence>MGYVHAGITLKNPRLLALAPRIRQGNGRYGGIDAVCAGSDRNRAVAGGKYPAQRS</sequence>
<dbReference type="AlphaFoldDB" id="A0A450T8F4"/>
<proteinExistence type="predicted"/>
<accession>A0A450T8F4</accession>
<name>A0A450T8F4_9GAMM</name>
<organism evidence="1">
    <name type="scientific">Candidatus Kentrum sp. FW</name>
    <dbReference type="NCBI Taxonomy" id="2126338"/>
    <lineage>
        <taxon>Bacteria</taxon>
        <taxon>Pseudomonadati</taxon>
        <taxon>Pseudomonadota</taxon>
        <taxon>Gammaproteobacteria</taxon>
        <taxon>Candidatus Kentrum</taxon>
    </lineage>
</organism>
<reference evidence="1" key="1">
    <citation type="submission" date="2019-02" db="EMBL/GenBank/DDBJ databases">
        <authorList>
            <person name="Gruber-Vodicka R. H."/>
            <person name="Seah K. B. B."/>
        </authorList>
    </citation>
    <scope>NUCLEOTIDE SEQUENCE</scope>
    <source>
        <strain evidence="1">BECK_BZ131</strain>
    </source>
</reference>